<comment type="caution">
    <text evidence="2">The sequence shown here is derived from an EMBL/GenBank/DDBJ whole genome shotgun (WGS) entry which is preliminary data.</text>
</comment>
<evidence type="ECO:0000313" key="3">
    <source>
        <dbReference type="Proteomes" id="UP001169242"/>
    </source>
</evidence>
<dbReference type="EMBL" id="JAQIFT010000066">
    <property type="protein sequence ID" value="MDA3733572.1"/>
    <property type="molecule type" value="Genomic_DNA"/>
</dbReference>
<gene>
    <name evidence="2" type="ORF">PBV87_19015</name>
</gene>
<evidence type="ECO:0000313" key="2">
    <source>
        <dbReference type="EMBL" id="MDA3733572.1"/>
    </source>
</evidence>
<feature type="chain" id="PRO_5041429359" evidence="1">
    <location>
        <begin position="28"/>
        <end position="159"/>
    </location>
</feature>
<dbReference type="Proteomes" id="UP001169242">
    <property type="component" value="Unassembled WGS sequence"/>
</dbReference>
<name>A0AA42DS42_9FIRM</name>
<proteinExistence type="predicted"/>
<sequence>MKRKLIKQSLILALIFVLFVPSIKATASISNQQLEKSIDKIENIRKQYMSISQNGYINHFQQKSNKSNIDLVHVYISQISDIRTELEEYKKNDLDKFAKRKITTLIAITLYLEDMGQNLIDYLSETKVQDQVDYYDIHLRINSFILSALTNVKDELSLK</sequence>
<keyword evidence="1" id="KW-0732">Signal</keyword>
<keyword evidence="3" id="KW-1185">Reference proteome</keyword>
<evidence type="ECO:0000256" key="1">
    <source>
        <dbReference type="SAM" id="SignalP"/>
    </source>
</evidence>
<dbReference type="AlphaFoldDB" id="A0AA42DS42"/>
<organism evidence="2 3">
    <name type="scientific">Holtiella tumoricola</name>
    <dbReference type="NCBI Taxonomy" id="3018743"/>
    <lineage>
        <taxon>Bacteria</taxon>
        <taxon>Bacillati</taxon>
        <taxon>Bacillota</taxon>
        <taxon>Clostridia</taxon>
        <taxon>Lachnospirales</taxon>
        <taxon>Cellulosilyticaceae</taxon>
        <taxon>Holtiella</taxon>
    </lineage>
</organism>
<feature type="signal peptide" evidence="1">
    <location>
        <begin position="1"/>
        <end position="27"/>
    </location>
</feature>
<protein>
    <submittedName>
        <fullName evidence="2">Uncharacterized protein</fullName>
    </submittedName>
</protein>
<accession>A0AA42DS42</accession>
<dbReference type="RefSeq" id="WP_271013381.1">
    <property type="nucleotide sequence ID" value="NZ_JAQIFT010000066.1"/>
</dbReference>
<reference evidence="2" key="1">
    <citation type="journal article" date="2023" name="Int. J. Syst. Evol. Microbiol.">
        <title>&lt;i&gt;Holtiella tumoricola&lt;/i&gt; gen. nov. sp. nov., isolated from a human clinical sample.</title>
        <authorList>
            <person name="Allen-Vercoe E."/>
            <person name="Daigneault M.C."/>
            <person name="Vancuren S.J."/>
            <person name="Cochrane K."/>
            <person name="O'Neal L.L."/>
            <person name="Sankaranarayanan K."/>
            <person name="Lawson P.A."/>
        </authorList>
    </citation>
    <scope>NUCLEOTIDE SEQUENCE</scope>
    <source>
        <strain evidence="2">CC70A</strain>
    </source>
</reference>